<sequence length="214" mass="24811">MILMLSLHPFALRKTFSDLLFSEQLLTDVKRHYGARAHDRVKQWERLISNNKPLSVEDKLHNVNNFFNRVNFVHDINHWGQRDYWATPIEFLGTNAGDCEDFTIAKYFTLISSGVPKEKLRLMYVTATRPTRQAHMVLAYYEQANSIPLVLDNINKRILPASKRTDLIPVYSFNGEGLWLAKSVGQGRKMRGNNNNKLWEDLNKRMSELGKSSD</sequence>
<dbReference type="InterPro" id="IPR038765">
    <property type="entry name" value="Papain-like_cys_pep_sf"/>
</dbReference>
<protein>
    <submittedName>
        <fullName evidence="1">Transglutaminase-like cysteine peptidase</fullName>
    </submittedName>
</protein>
<accession>A0ABV7FPS6</accession>
<gene>
    <name evidence="1" type="ORF">ACFOHL_06590</name>
</gene>
<dbReference type="EMBL" id="JBHRSW010000008">
    <property type="protein sequence ID" value="MFC3121283.1"/>
    <property type="molecule type" value="Genomic_DNA"/>
</dbReference>
<evidence type="ECO:0000313" key="2">
    <source>
        <dbReference type="Proteomes" id="UP001595478"/>
    </source>
</evidence>
<dbReference type="PANTHER" id="PTHR39327">
    <property type="match status" value="1"/>
</dbReference>
<dbReference type="Proteomes" id="UP001595478">
    <property type="component" value="Unassembled WGS sequence"/>
</dbReference>
<comment type="caution">
    <text evidence="1">The sequence shown here is derived from an EMBL/GenBank/DDBJ whole genome shotgun (WGS) entry which is preliminary data.</text>
</comment>
<evidence type="ECO:0000313" key="1">
    <source>
        <dbReference type="EMBL" id="MFC3121283.1"/>
    </source>
</evidence>
<dbReference type="SUPFAM" id="SSF54001">
    <property type="entry name" value="Cysteine proteinases"/>
    <property type="match status" value="1"/>
</dbReference>
<dbReference type="PANTHER" id="PTHR39327:SF1">
    <property type="entry name" value="BLR5470 PROTEIN"/>
    <property type="match status" value="1"/>
</dbReference>
<name>A0ABV7FPS6_9ALTE</name>
<dbReference type="Pfam" id="PF06035">
    <property type="entry name" value="Peptidase_C93"/>
    <property type="match status" value="1"/>
</dbReference>
<dbReference type="Gene3D" id="3.10.620.30">
    <property type="match status" value="1"/>
</dbReference>
<reference evidence="2" key="1">
    <citation type="journal article" date="2019" name="Int. J. Syst. Evol. Microbiol.">
        <title>The Global Catalogue of Microorganisms (GCM) 10K type strain sequencing project: providing services to taxonomists for standard genome sequencing and annotation.</title>
        <authorList>
            <consortium name="The Broad Institute Genomics Platform"/>
            <consortium name="The Broad Institute Genome Sequencing Center for Infectious Disease"/>
            <person name="Wu L."/>
            <person name="Ma J."/>
        </authorList>
    </citation>
    <scope>NUCLEOTIDE SEQUENCE [LARGE SCALE GENOMIC DNA]</scope>
    <source>
        <strain evidence="2">KCTC 52473</strain>
    </source>
</reference>
<dbReference type="InterPro" id="IPR010319">
    <property type="entry name" value="Transglutaminase-like_Cys_pept"/>
</dbReference>
<organism evidence="1 2">
    <name type="scientific">Agaribacter flavus</name>
    <dbReference type="NCBI Taxonomy" id="1902781"/>
    <lineage>
        <taxon>Bacteria</taxon>
        <taxon>Pseudomonadati</taxon>
        <taxon>Pseudomonadota</taxon>
        <taxon>Gammaproteobacteria</taxon>
        <taxon>Alteromonadales</taxon>
        <taxon>Alteromonadaceae</taxon>
        <taxon>Agaribacter</taxon>
    </lineage>
</organism>
<keyword evidence="2" id="KW-1185">Reference proteome</keyword>
<proteinExistence type="predicted"/>